<proteinExistence type="predicted"/>
<name>A0A3A3GLT8_9BURK</name>
<evidence type="ECO:0000313" key="2">
    <source>
        <dbReference type="Proteomes" id="UP000266327"/>
    </source>
</evidence>
<organism evidence="1 2">
    <name type="scientific">Noviherbaspirillum sedimenti</name>
    <dbReference type="NCBI Taxonomy" id="2320865"/>
    <lineage>
        <taxon>Bacteria</taxon>
        <taxon>Pseudomonadati</taxon>
        <taxon>Pseudomonadota</taxon>
        <taxon>Betaproteobacteria</taxon>
        <taxon>Burkholderiales</taxon>
        <taxon>Oxalobacteraceae</taxon>
        <taxon>Noviherbaspirillum</taxon>
    </lineage>
</organism>
<accession>A0A3A3GLT8</accession>
<dbReference type="Proteomes" id="UP000266327">
    <property type="component" value="Unassembled WGS sequence"/>
</dbReference>
<sequence length="69" mass="7656">MLSDYFKARQGKTRLKRQVAAGGKKKPAAGMQRAKLQISEKKEETHTTKCIGCLPGFRGMRGIAKNLHV</sequence>
<reference evidence="2" key="1">
    <citation type="submission" date="2018-09" db="EMBL/GenBank/DDBJ databases">
        <authorList>
            <person name="Zhu H."/>
        </authorList>
    </citation>
    <scope>NUCLEOTIDE SEQUENCE [LARGE SCALE GENOMIC DNA]</scope>
    <source>
        <strain evidence="2">K1S02-23</strain>
    </source>
</reference>
<evidence type="ECO:0000313" key="1">
    <source>
        <dbReference type="EMBL" id="RJG01950.1"/>
    </source>
</evidence>
<dbReference type="EMBL" id="QYUQ01000002">
    <property type="protein sequence ID" value="RJG01950.1"/>
    <property type="molecule type" value="Genomic_DNA"/>
</dbReference>
<dbReference type="AlphaFoldDB" id="A0A3A3GLT8"/>
<gene>
    <name evidence="1" type="ORF">D3878_10470</name>
</gene>
<comment type="caution">
    <text evidence="1">The sequence shown here is derived from an EMBL/GenBank/DDBJ whole genome shotgun (WGS) entry which is preliminary data.</text>
</comment>
<keyword evidence="2" id="KW-1185">Reference proteome</keyword>
<protein>
    <submittedName>
        <fullName evidence="1">Uncharacterized protein</fullName>
    </submittedName>
</protein>